<evidence type="ECO:0000313" key="3">
    <source>
        <dbReference type="WBParaSite" id="Minc3s04587g36600"/>
    </source>
</evidence>
<sequence length="135" mass="14770">MQRNFGKNTSVWANNNKNNSQQTPPITCFTKEPTPGSLAAIRLSLSSSIPSTPSVSPILLDNNNNSPPNETEKLIVGNKQKENTNLLHGKDGILPKNVGHFYRIWGSAQAQSATKTTEKQSKIIENVNNLATNEE</sequence>
<protein>
    <submittedName>
        <fullName evidence="3">Uncharacterized protein</fullName>
    </submittedName>
</protein>
<keyword evidence="2" id="KW-1185">Reference proteome</keyword>
<feature type="compositionally biased region" description="Low complexity" evidence="1">
    <location>
        <begin position="49"/>
        <end position="60"/>
    </location>
</feature>
<dbReference type="WBParaSite" id="Minc3s04587g36600">
    <property type="protein sequence ID" value="Minc3s04587g36600"/>
    <property type="gene ID" value="Minc3s04587g36600"/>
</dbReference>
<name>A0A914NE66_MELIC</name>
<dbReference type="Proteomes" id="UP000887563">
    <property type="component" value="Unplaced"/>
</dbReference>
<reference evidence="3" key="1">
    <citation type="submission" date="2022-11" db="UniProtKB">
        <authorList>
            <consortium name="WormBaseParasite"/>
        </authorList>
    </citation>
    <scope>IDENTIFICATION</scope>
</reference>
<feature type="region of interest" description="Disordered" evidence="1">
    <location>
        <begin position="1"/>
        <end position="25"/>
    </location>
</feature>
<evidence type="ECO:0000256" key="1">
    <source>
        <dbReference type="SAM" id="MobiDB-lite"/>
    </source>
</evidence>
<organism evidence="2 3">
    <name type="scientific">Meloidogyne incognita</name>
    <name type="common">Southern root-knot nematode worm</name>
    <name type="synonym">Oxyuris incognita</name>
    <dbReference type="NCBI Taxonomy" id="6306"/>
    <lineage>
        <taxon>Eukaryota</taxon>
        <taxon>Metazoa</taxon>
        <taxon>Ecdysozoa</taxon>
        <taxon>Nematoda</taxon>
        <taxon>Chromadorea</taxon>
        <taxon>Rhabditida</taxon>
        <taxon>Tylenchina</taxon>
        <taxon>Tylenchomorpha</taxon>
        <taxon>Tylenchoidea</taxon>
        <taxon>Meloidogynidae</taxon>
        <taxon>Meloidogyninae</taxon>
        <taxon>Meloidogyne</taxon>
        <taxon>Meloidogyne incognita group</taxon>
    </lineage>
</organism>
<dbReference type="AlphaFoldDB" id="A0A914NE66"/>
<feature type="region of interest" description="Disordered" evidence="1">
    <location>
        <begin position="49"/>
        <end position="70"/>
    </location>
</feature>
<accession>A0A914NE66</accession>
<proteinExistence type="predicted"/>
<evidence type="ECO:0000313" key="2">
    <source>
        <dbReference type="Proteomes" id="UP000887563"/>
    </source>
</evidence>